<gene>
    <name evidence="2" type="ORF">DPMN_114177</name>
</gene>
<dbReference type="AlphaFoldDB" id="A0A9D4QRB5"/>
<comment type="caution">
    <text evidence="2">The sequence shown here is derived from an EMBL/GenBank/DDBJ whole genome shotgun (WGS) entry which is preliminary data.</text>
</comment>
<dbReference type="EMBL" id="JAIWYP010000004">
    <property type="protein sequence ID" value="KAH3840721.1"/>
    <property type="molecule type" value="Genomic_DNA"/>
</dbReference>
<evidence type="ECO:0000313" key="3">
    <source>
        <dbReference type="Proteomes" id="UP000828390"/>
    </source>
</evidence>
<name>A0A9D4QRB5_DREPO</name>
<proteinExistence type="predicted"/>
<protein>
    <submittedName>
        <fullName evidence="2">Uncharacterized protein</fullName>
    </submittedName>
</protein>
<feature type="region of interest" description="Disordered" evidence="1">
    <location>
        <begin position="92"/>
        <end position="151"/>
    </location>
</feature>
<organism evidence="2 3">
    <name type="scientific">Dreissena polymorpha</name>
    <name type="common">Zebra mussel</name>
    <name type="synonym">Mytilus polymorpha</name>
    <dbReference type="NCBI Taxonomy" id="45954"/>
    <lineage>
        <taxon>Eukaryota</taxon>
        <taxon>Metazoa</taxon>
        <taxon>Spiralia</taxon>
        <taxon>Lophotrochozoa</taxon>
        <taxon>Mollusca</taxon>
        <taxon>Bivalvia</taxon>
        <taxon>Autobranchia</taxon>
        <taxon>Heteroconchia</taxon>
        <taxon>Euheterodonta</taxon>
        <taxon>Imparidentia</taxon>
        <taxon>Neoheterodontei</taxon>
        <taxon>Myida</taxon>
        <taxon>Dreissenoidea</taxon>
        <taxon>Dreissenidae</taxon>
        <taxon>Dreissena</taxon>
    </lineage>
</organism>
<evidence type="ECO:0000256" key="1">
    <source>
        <dbReference type="SAM" id="MobiDB-lite"/>
    </source>
</evidence>
<feature type="compositionally biased region" description="Acidic residues" evidence="1">
    <location>
        <begin position="93"/>
        <end position="119"/>
    </location>
</feature>
<evidence type="ECO:0000313" key="2">
    <source>
        <dbReference type="EMBL" id="KAH3840721.1"/>
    </source>
</evidence>
<reference evidence="2" key="1">
    <citation type="journal article" date="2019" name="bioRxiv">
        <title>The Genome of the Zebra Mussel, Dreissena polymorpha: A Resource for Invasive Species Research.</title>
        <authorList>
            <person name="McCartney M.A."/>
            <person name="Auch B."/>
            <person name="Kono T."/>
            <person name="Mallez S."/>
            <person name="Zhang Y."/>
            <person name="Obille A."/>
            <person name="Becker A."/>
            <person name="Abrahante J.E."/>
            <person name="Garbe J."/>
            <person name="Badalamenti J.P."/>
            <person name="Herman A."/>
            <person name="Mangelson H."/>
            <person name="Liachko I."/>
            <person name="Sullivan S."/>
            <person name="Sone E.D."/>
            <person name="Koren S."/>
            <person name="Silverstein K.A.T."/>
            <person name="Beckman K.B."/>
            <person name="Gohl D.M."/>
        </authorList>
    </citation>
    <scope>NUCLEOTIDE SEQUENCE</scope>
    <source>
        <strain evidence="2">Duluth1</strain>
        <tissue evidence="2">Whole animal</tissue>
    </source>
</reference>
<sequence>MLRNASKCSSINIYDHDQRHRRPTTETHCPSGTFERNARLVQYFQPIHNEIVASMNIYDHDQRHRRPITETHTYEYLPARECDFDTLIISYAESDDDDTDDGDDDREEEEEMKEDEDADAAASTSTAAAAAAAADDDDDVRDVSNEEGNMDVKDDTANVVDSACRDKSNDTVRLPSPELNASYGGAPEWEMYKGDFIIHLDALGQHDAPGRRQVGVLLSNIGRDSVKINDNFTWSPRNEANEELGIVARDAEDRYDLDTVFGKFDRHFGLKRKAEQWQYGYHQEGFICDMILNGIGDCIQRNAWRFLPSNSL</sequence>
<feature type="compositionally biased region" description="Low complexity" evidence="1">
    <location>
        <begin position="120"/>
        <end position="133"/>
    </location>
</feature>
<keyword evidence="3" id="KW-1185">Reference proteome</keyword>
<reference evidence="2" key="2">
    <citation type="submission" date="2020-11" db="EMBL/GenBank/DDBJ databases">
        <authorList>
            <person name="McCartney M.A."/>
            <person name="Auch B."/>
            <person name="Kono T."/>
            <person name="Mallez S."/>
            <person name="Becker A."/>
            <person name="Gohl D.M."/>
            <person name="Silverstein K.A.T."/>
            <person name="Koren S."/>
            <person name="Bechman K.B."/>
            <person name="Herman A."/>
            <person name="Abrahante J.E."/>
            <person name="Garbe J."/>
        </authorList>
    </citation>
    <scope>NUCLEOTIDE SEQUENCE</scope>
    <source>
        <strain evidence="2">Duluth1</strain>
        <tissue evidence="2">Whole animal</tissue>
    </source>
</reference>
<accession>A0A9D4QRB5</accession>
<dbReference type="Proteomes" id="UP000828390">
    <property type="component" value="Unassembled WGS sequence"/>
</dbReference>